<evidence type="ECO:0008006" key="4">
    <source>
        <dbReference type="Google" id="ProtNLM"/>
    </source>
</evidence>
<keyword evidence="3" id="KW-1185">Reference proteome</keyword>
<evidence type="ECO:0000313" key="3">
    <source>
        <dbReference type="Proteomes" id="UP000620147"/>
    </source>
</evidence>
<protein>
    <recommendedName>
        <fullName evidence="4">Succinate dehydrogenase</fullName>
    </recommendedName>
</protein>
<evidence type="ECO:0000256" key="1">
    <source>
        <dbReference type="SAM" id="Phobius"/>
    </source>
</evidence>
<keyword evidence="1" id="KW-0472">Membrane</keyword>
<dbReference type="RefSeq" id="WP_188885798.1">
    <property type="nucleotide sequence ID" value="NZ_BLYJ01000026.1"/>
</dbReference>
<organism evidence="2 3">
    <name type="scientific">Butyricicoccus faecihominis</name>
    <dbReference type="NCBI Taxonomy" id="1712515"/>
    <lineage>
        <taxon>Bacteria</taxon>
        <taxon>Bacillati</taxon>
        <taxon>Bacillota</taxon>
        <taxon>Clostridia</taxon>
        <taxon>Eubacteriales</taxon>
        <taxon>Butyricicoccaceae</taxon>
        <taxon>Butyricicoccus</taxon>
    </lineage>
</organism>
<feature type="transmembrane region" description="Helical" evidence="1">
    <location>
        <begin position="7"/>
        <end position="22"/>
    </location>
</feature>
<dbReference type="InterPro" id="IPR043753">
    <property type="entry name" value="DUF5699"/>
</dbReference>
<dbReference type="Proteomes" id="UP000620147">
    <property type="component" value="Unassembled WGS sequence"/>
</dbReference>
<keyword evidence="1" id="KW-1133">Transmembrane helix</keyword>
<proteinExistence type="predicted"/>
<keyword evidence="1" id="KW-0812">Transmembrane</keyword>
<sequence length="93" mass="10450">MKIVFKILLFPVVFVLSMLVWFCRAMCWFSSGVLSLVSFVFFALGILALFEKDYFNVGVGIITAWLLSPFGLPLAAEWIIDRVENVKDAIAAI</sequence>
<dbReference type="Pfam" id="PF18956">
    <property type="entry name" value="DUF5699"/>
    <property type="match status" value="1"/>
</dbReference>
<comment type="caution">
    <text evidence="2">The sequence shown here is derived from an EMBL/GenBank/DDBJ whole genome shotgun (WGS) entry which is preliminary data.</text>
</comment>
<dbReference type="EMBL" id="BLYJ01000026">
    <property type="protein sequence ID" value="GFO88819.1"/>
    <property type="molecule type" value="Genomic_DNA"/>
</dbReference>
<accession>A0ABQ1E1I1</accession>
<feature type="transmembrane region" description="Helical" evidence="1">
    <location>
        <begin position="57"/>
        <end position="80"/>
    </location>
</feature>
<reference evidence="2 3" key="1">
    <citation type="submission" date="2020-06" db="EMBL/GenBank/DDBJ databases">
        <title>Characterization of fructooligosaccharide metabolism and fructooligosaccharide-degrading enzymes in human commensal butyrate producers.</title>
        <authorList>
            <person name="Tanno H."/>
            <person name="Fujii T."/>
            <person name="Hirano K."/>
            <person name="Maeno S."/>
            <person name="Tonozuka T."/>
            <person name="Sakamoto M."/>
            <person name="Ohkuma M."/>
            <person name="Tochio T."/>
            <person name="Endo A."/>
        </authorList>
    </citation>
    <scope>NUCLEOTIDE SEQUENCE [LARGE SCALE GENOMIC DNA]</scope>
    <source>
        <strain evidence="2 3">JCM 31056</strain>
    </source>
</reference>
<evidence type="ECO:0000313" key="2">
    <source>
        <dbReference type="EMBL" id="GFO88819.1"/>
    </source>
</evidence>
<feature type="transmembrane region" description="Helical" evidence="1">
    <location>
        <begin position="28"/>
        <end position="50"/>
    </location>
</feature>
<gene>
    <name evidence="2" type="ORF">BUFA31_19830</name>
</gene>
<name>A0ABQ1E1I1_9FIRM</name>